<keyword evidence="6 8" id="KW-0472">Membrane</keyword>
<dbReference type="AlphaFoldDB" id="A0A660C951"/>
<evidence type="ECO:0000256" key="1">
    <source>
        <dbReference type="ARBA" id="ARBA00004651"/>
    </source>
</evidence>
<proteinExistence type="inferred from homology"/>
<keyword evidence="10" id="KW-1185">Reference proteome</keyword>
<dbReference type="OrthoDB" id="3556991at2"/>
<evidence type="ECO:0000313" key="9">
    <source>
        <dbReference type="EMBL" id="TWH19816.1"/>
    </source>
</evidence>
<evidence type="ECO:0000313" key="10">
    <source>
        <dbReference type="Proteomes" id="UP000317303"/>
    </source>
</evidence>
<feature type="compositionally biased region" description="Basic and acidic residues" evidence="7">
    <location>
        <begin position="178"/>
        <end position="191"/>
    </location>
</feature>
<accession>A0A660C951</accession>
<feature type="region of interest" description="Disordered" evidence="7">
    <location>
        <begin position="174"/>
        <end position="253"/>
    </location>
</feature>
<reference evidence="9 10" key="1">
    <citation type="submission" date="2019-07" db="EMBL/GenBank/DDBJ databases">
        <title>R&amp;d 2014.</title>
        <authorList>
            <person name="Klenk H.-P."/>
        </authorList>
    </citation>
    <scope>NUCLEOTIDE SEQUENCE [LARGE SCALE GENOMIC DNA]</scope>
    <source>
        <strain evidence="9 10">DSM 43194</strain>
    </source>
</reference>
<dbReference type="RefSeq" id="WP_084706009.1">
    <property type="nucleotide sequence ID" value="NZ_JOIJ01000020.1"/>
</dbReference>
<dbReference type="Pfam" id="PF01899">
    <property type="entry name" value="MNHE"/>
    <property type="match status" value="1"/>
</dbReference>
<feature type="compositionally biased region" description="Low complexity" evidence="7">
    <location>
        <begin position="199"/>
        <end position="214"/>
    </location>
</feature>
<dbReference type="PANTHER" id="PTHR34584:SF1">
    <property type="entry name" value="NA(+)_H(+) ANTIPORTER SUBUNIT E1"/>
    <property type="match status" value="1"/>
</dbReference>
<keyword evidence="4 8" id="KW-0812">Transmembrane</keyword>
<dbReference type="InterPro" id="IPR002758">
    <property type="entry name" value="Cation_antiport_E"/>
</dbReference>
<dbReference type="EMBL" id="VLJV01000001">
    <property type="protein sequence ID" value="TWH19816.1"/>
    <property type="molecule type" value="Genomic_DNA"/>
</dbReference>
<feature type="transmembrane region" description="Helical" evidence="8">
    <location>
        <begin position="12"/>
        <end position="30"/>
    </location>
</feature>
<evidence type="ECO:0000256" key="7">
    <source>
        <dbReference type="SAM" id="MobiDB-lite"/>
    </source>
</evidence>
<keyword evidence="3" id="KW-1003">Cell membrane</keyword>
<evidence type="ECO:0000256" key="8">
    <source>
        <dbReference type="SAM" id="Phobius"/>
    </source>
</evidence>
<feature type="transmembrane region" description="Helical" evidence="8">
    <location>
        <begin position="36"/>
        <end position="53"/>
    </location>
</feature>
<evidence type="ECO:0000256" key="2">
    <source>
        <dbReference type="ARBA" id="ARBA00006228"/>
    </source>
</evidence>
<keyword evidence="5 8" id="KW-1133">Transmembrane helix</keyword>
<gene>
    <name evidence="9" type="ORF">JD82_01649</name>
</gene>
<dbReference type="Proteomes" id="UP000317303">
    <property type="component" value="Unassembled WGS sequence"/>
</dbReference>
<comment type="caution">
    <text evidence="9">The sequence shown here is derived from an EMBL/GenBank/DDBJ whole genome shotgun (WGS) entry which is preliminary data.</text>
</comment>
<dbReference type="GO" id="GO:0008324">
    <property type="term" value="F:monoatomic cation transmembrane transporter activity"/>
    <property type="evidence" value="ECO:0007669"/>
    <property type="project" value="InterPro"/>
</dbReference>
<dbReference type="PANTHER" id="PTHR34584">
    <property type="entry name" value="NA(+)/H(+) ANTIPORTER SUBUNIT E1"/>
    <property type="match status" value="1"/>
</dbReference>
<evidence type="ECO:0000256" key="6">
    <source>
        <dbReference type="ARBA" id="ARBA00023136"/>
    </source>
</evidence>
<feature type="transmembrane region" description="Helical" evidence="8">
    <location>
        <begin position="65"/>
        <end position="85"/>
    </location>
</feature>
<protein>
    <submittedName>
        <fullName evidence="9">Multicomponent Na+:H+ antiporter subunit E</fullName>
    </submittedName>
</protein>
<name>A0A660C951_9PSEU</name>
<comment type="subcellular location">
    <subcellularLocation>
        <location evidence="1">Cell membrane</location>
        <topology evidence="1">Multi-pass membrane protein</topology>
    </subcellularLocation>
</comment>
<evidence type="ECO:0000256" key="4">
    <source>
        <dbReference type="ARBA" id="ARBA00022692"/>
    </source>
</evidence>
<comment type="similarity">
    <text evidence="2">Belongs to the CPA3 antiporters (TC 2.A.63) subunit E family.</text>
</comment>
<evidence type="ECO:0000256" key="3">
    <source>
        <dbReference type="ARBA" id="ARBA00022475"/>
    </source>
</evidence>
<evidence type="ECO:0000256" key="5">
    <source>
        <dbReference type="ARBA" id="ARBA00022989"/>
    </source>
</evidence>
<organism evidence="9 10">
    <name type="scientific">Prauserella rugosa</name>
    <dbReference type="NCBI Taxonomy" id="43354"/>
    <lineage>
        <taxon>Bacteria</taxon>
        <taxon>Bacillati</taxon>
        <taxon>Actinomycetota</taxon>
        <taxon>Actinomycetes</taxon>
        <taxon>Pseudonocardiales</taxon>
        <taxon>Pseudonocardiaceae</taxon>
        <taxon>Prauserella</taxon>
    </lineage>
</organism>
<dbReference type="GO" id="GO:0005886">
    <property type="term" value="C:plasma membrane"/>
    <property type="evidence" value="ECO:0007669"/>
    <property type="project" value="UniProtKB-SubCell"/>
</dbReference>
<sequence length="253" mass="27393">MPQRSMPGTRVAPSLVIWLVIVWMLLWGTFDVATAVYGLLVALVVLVLFPLPSHRWNIFRRPHRLAYLTVYVVIDLFGSAARFFVDSLRASGRVSAAIIAVPVLSDVDHVIASAANVVSLAPGTFVLQIDRPGGIWYVYTTGVRTAEDAHKAYDDVIDMQRVVVWAFGDEQEAPAARSRAEEAKRQRDRSSVCRPQRPAPVEAVAASEAASRSAGTDGHAPSHTADAESPDSAEDTAAGSGAEGTDDTRREDR</sequence>